<evidence type="ECO:0000256" key="3">
    <source>
        <dbReference type="ARBA" id="ARBA00022448"/>
    </source>
</evidence>
<dbReference type="PANTHER" id="PTHR30069:SF40">
    <property type="entry name" value="TONB-DEPENDENT RECEPTOR NMB0964-RELATED"/>
    <property type="match status" value="1"/>
</dbReference>
<evidence type="ECO:0000313" key="15">
    <source>
        <dbReference type="RefSeq" id="WP_028312436.1"/>
    </source>
</evidence>
<dbReference type="Pfam" id="PF07715">
    <property type="entry name" value="Plug"/>
    <property type="match status" value="1"/>
</dbReference>
<proteinExistence type="inferred from homology"/>
<reference evidence="15" key="2">
    <citation type="journal article" date="2023" name="Annu. Rev. Microbiol.">
        <title>TonB-Dependent Transport Across the Bacterial Outer Membrane.</title>
        <authorList>
            <person name="Silale A."/>
            <person name="van den Berg B."/>
        </authorList>
    </citation>
    <scope>NUCLEOTIDE SEQUENCE</scope>
</reference>
<evidence type="ECO:0000256" key="5">
    <source>
        <dbReference type="ARBA" id="ARBA00022692"/>
    </source>
</evidence>
<dbReference type="Gene3D" id="2.40.170.20">
    <property type="entry name" value="TonB-dependent receptor, beta-barrel domain"/>
    <property type="match status" value="1"/>
</dbReference>
<dbReference type="InterPro" id="IPR012910">
    <property type="entry name" value="Plug_dom"/>
</dbReference>
<dbReference type="AlphaFoldDB" id="A0A8B6X701"/>
<evidence type="ECO:0000256" key="8">
    <source>
        <dbReference type="ARBA" id="ARBA00023170"/>
    </source>
</evidence>
<keyword evidence="8 15" id="KW-0675">Receptor</keyword>
<keyword evidence="6 11" id="KW-0798">TonB box</keyword>
<keyword evidence="3 10" id="KW-0813">Transport</keyword>
<dbReference type="Pfam" id="PF00593">
    <property type="entry name" value="TonB_dep_Rec_b-barrel"/>
    <property type="match status" value="1"/>
</dbReference>
<evidence type="ECO:0000256" key="4">
    <source>
        <dbReference type="ARBA" id="ARBA00022452"/>
    </source>
</evidence>
<evidence type="ECO:0000256" key="9">
    <source>
        <dbReference type="ARBA" id="ARBA00023237"/>
    </source>
</evidence>
<dbReference type="InterPro" id="IPR036942">
    <property type="entry name" value="Beta-barrel_TonB_sf"/>
</dbReference>
<evidence type="ECO:0000256" key="11">
    <source>
        <dbReference type="RuleBase" id="RU003357"/>
    </source>
</evidence>
<sequence length="702" mass="74163">MQVVFALLVRGGVLRAIPLVFGVVAGLHCAVARAAGADVPASGTELRLDTVTITASPLSGGDDVSAATPVSVLRGDALRDAQRGNLGATLSGQPGVQSSAYGAGAGRPIIRGMDSSRVRIAEGGLGVGDVSAASPDHRVAADSFNAAQVEVLRGPAALLYGSGAIGGLVNVVPTRIPLERIDAPQLDAAVSAASAERETTTSFGMSAPAGRDFVWRAEGFRDVSGDYSIAKPLRAADGSIVAQDRLPNSAVTTQSGALGGSWFGDGLVRSLGVAVQRYESDYGIPNYADPVTIRLGRTRVESRAELVAPGNGWLGLFSGARVKAGHTEYGHAEISPDGSAGARFISQSNELRVELPQRQIGGLDGAVGASFEGGSVRGAGEGVLPRTNSSSAALFALERLRIGAMRYEAGARAEHTAYRVGEPGTDDIQPPDRSFNLVTGSGAAFWSPLAGQEIGLTATLSQRAPSVQELYFVGAHPATFAYEIGNADLGRERSRNLELSYAGRDGQWRWKTSAYENRFKGYIHGAFDGTNTAVEGDDGETESLANLRYRQDDARFRGAEAEAEWQGEAWRLRWWGDLVRAVLTSGPHAGENLPRIAPARLGTQVGWRKGRLDLTADIVGVLRQNRVSQSDIRDGEPESQTPGHVLVGLRAQWQPRTLDPDMTFWLAVRNLFDADARVATSFLKDRAPLAGRSVVVGARFGF</sequence>
<comment type="subcellular location">
    <subcellularLocation>
        <location evidence="1 10">Cell outer membrane</location>
        <topology evidence="1 10">Multi-pass membrane protein</topology>
    </subcellularLocation>
</comment>
<accession>A0A8B6X701</accession>
<dbReference type="Proteomes" id="UP000675920">
    <property type="component" value="Unplaced"/>
</dbReference>
<dbReference type="SUPFAM" id="SSF56935">
    <property type="entry name" value="Porins"/>
    <property type="match status" value="1"/>
</dbReference>
<keyword evidence="4 10" id="KW-1134">Transmembrane beta strand</keyword>
<keyword evidence="9 10" id="KW-0998">Cell outer membrane</keyword>
<evidence type="ECO:0000259" key="13">
    <source>
        <dbReference type="Pfam" id="PF07715"/>
    </source>
</evidence>
<dbReference type="InterPro" id="IPR039426">
    <property type="entry name" value="TonB-dep_rcpt-like"/>
</dbReference>
<dbReference type="GO" id="GO:0015344">
    <property type="term" value="F:siderophore uptake transmembrane transporter activity"/>
    <property type="evidence" value="ECO:0007669"/>
    <property type="project" value="TreeGrafter"/>
</dbReference>
<feature type="domain" description="TonB-dependent receptor plug" evidence="13">
    <location>
        <begin position="65"/>
        <end position="167"/>
    </location>
</feature>
<evidence type="ECO:0000256" key="7">
    <source>
        <dbReference type="ARBA" id="ARBA00023136"/>
    </source>
</evidence>
<dbReference type="OrthoDB" id="9795928at2"/>
<dbReference type="Gene3D" id="2.170.130.10">
    <property type="entry name" value="TonB-dependent receptor, plug domain"/>
    <property type="match status" value="1"/>
</dbReference>
<dbReference type="GO" id="GO:0044718">
    <property type="term" value="P:siderophore transmembrane transport"/>
    <property type="evidence" value="ECO:0007669"/>
    <property type="project" value="TreeGrafter"/>
</dbReference>
<reference evidence="15" key="3">
    <citation type="submission" date="2025-08" db="UniProtKB">
        <authorList>
            <consortium name="RefSeq"/>
        </authorList>
    </citation>
    <scope>IDENTIFICATION</scope>
</reference>
<keyword evidence="7 10" id="KW-0472">Membrane</keyword>
<dbReference type="PROSITE" id="PS52016">
    <property type="entry name" value="TONB_DEPENDENT_REC_3"/>
    <property type="match status" value="1"/>
</dbReference>
<name>A0A8B6X701_9BURK</name>
<evidence type="ECO:0000259" key="12">
    <source>
        <dbReference type="Pfam" id="PF00593"/>
    </source>
</evidence>
<dbReference type="InterPro" id="IPR000531">
    <property type="entry name" value="Beta-barrel_TonB"/>
</dbReference>
<protein>
    <submittedName>
        <fullName evidence="15">TonB-dependent receptor</fullName>
    </submittedName>
</protein>
<evidence type="ECO:0000313" key="14">
    <source>
        <dbReference type="Proteomes" id="UP000675920"/>
    </source>
</evidence>
<dbReference type="GO" id="GO:0009279">
    <property type="term" value="C:cell outer membrane"/>
    <property type="evidence" value="ECO:0007669"/>
    <property type="project" value="UniProtKB-SubCell"/>
</dbReference>
<dbReference type="RefSeq" id="WP_028312436.1">
    <property type="nucleotide sequence ID" value="NZ_AXWS01000019.1"/>
</dbReference>
<feature type="domain" description="TonB-dependent receptor-like beta-barrel" evidence="12">
    <location>
        <begin position="256"/>
        <end position="671"/>
    </location>
</feature>
<keyword evidence="5 10" id="KW-0812">Transmembrane</keyword>
<evidence type="ECO:0000256" key="10">
    <source>
        <dbReference type="PROSITE-ProRule" id="PRU01360"/>
    </source>
</evidence>
<evidence type="ECO:0000256" key="2">
    <source>
        <dbReference type="ARBA" id="ARBA00009810"/>
    </source>
</evidence>
<evidence type="ECO:0000256" key="1">
    <source>
        <dbReference type="ARBA" id="ARBA00004571"/>
    </source>
</evidence>
<keyword evidence="14" id="KW-1185">Reference proteome</keyword>
<comment type="similarity">
    <text evidence="2 10 11">Belongs to the TonB-dependent receptor family.</text>
</comment>
<dbReference type="PANTHER" id="PTHR30069">
    <property type="entry name" value="TONB-DEPENDENT OUTER MEMBRANE RECEPTOR"/>
    <property type="match status" value="1"/>
</dbReference>
<reference evidence="15" key="1">
    <citation type="journal article" date="2022" name="Front. Microbiol.">
        <title>The Ton Motor.</title>
        <authorList>
            <person name="Ratliff A.C."/>
            <person name="Buchanan S.K."/>
            <person name="Celia H."/>
        </authorList>
    </citation>
    <scope>NUCLEOTIDE SEQUENCE</scope>
</reference>
<organism evidence="14 15">
    <name type="scientific">Derxia gummosa DSM 723</name>
    <dbReference type="NCBI Taxonomy" id="1121388"/>
    <lineage>
        <taxon>Bacteria</taxon>
        <taxon>Pseudomonadati</taxon>
        <taxon>Pseudomonadota</taxon>
        <taxon>Betaproteobacteria</taxon>
        <taxon>Burkholderiales</taxon>
        <taxon>Alcaligenaceae</taxon>
        <taxon>Derxia</taxon>
    </lineage>
</organism>
<evidence type="ECO:0000256" key="6">
    <source>
        <dbReference type="ARBA" id="ARBA00023077"/>
    </source>
</evidence>
<dbReference type="InterPro" id="IPR037066">
    <property type="entry name" value="Plug_dom_sf"/>
</dbReference>